<evidence type="ECO:0000313" key="3">
    <source>
        <dbReference type="Proteomes" id="UP000290649"/>
    </source>
</evidence>
<dbReference type="PANTHER" id="PTHR46825:SF9">
    <property type="entry name" value="BETA-LACTAMASE-RELATED DOMAIN-CONTAINING PROTEIN"/>
    <property type="match status" value="1"/>
</dbReference>
<dbReference type="InterPro" id="IPR012338">
    <property type="entry name" value="Beta-lactam/transpept-like"/>
</dbReference>
<comment type="caution">
    <text evidence="2">The sequence shown here is derived from an EMBL/GenBank/DDBJ whole genome shotgun (WGS) entry which is preliminary data.</text>
</comment>
<name>A0A4Q0W188_9BACI</name>
<dbReference type="InterPro" id="IPR001466">
    <property type="entry name" value="Beta-lactam-related"/>
</dbReference>
<dbReference type="PANTHER" id="PTHR46825">
    <property type="entry name" value="D-ALANYL-D-ALANINE-CARBOXYPEPTIDASE/ENDOPEPTIDASE AMPH"/>
    <property type="match status" value="1"/>
</dbReference>
<accession>A0A4Q0W188</accession>
<reference evidence="2 3" key="1">
    <citation type="journal article" date="2019" name="Int. J. Syst. Evol. Microbiol.">
        <title>Anaerobacillus alkaliphilus sp. nov., a novel alkaliphilic and moderately halophilic bacterium.</title>
        <authorList>
            <person name="Borsodi A.K."/>
            <person name="Aszalos J.M."/>
            <person name="Bihari P."/>
            <person name="Nagy I."/>
            <person name="Schumann P."/>
            <person name="Sproer C."/>
            <person name="Kovacs A.L."/>
            <person name="Boka K."/>
            <person name="Dobosy P."/>
            <person name="Ovari M."/>
            <person name="Szili-Kovacs T."/>
            <person name="Toth E."/>
        </authorList>
    </citation>
    <scope>NUCLEOTIDE SEQUENCE [LARGE SCALE GENOMIC DNA]</scope>
    <source>
        <strain evidence="2 3">B16-10</strain>
    </source>
</reference>
<keyword evidence="2" id="KW-0378">Hydrolase</keyword>
<dbReference type="SUPFAM" id="SSF56601">
    <property type="entry name" value="beta-lactamase/transpeptidase-like"/>
    <property type="match status" value="1"/>
</dbReference>
<organism evidence="2 3">
    <name type="scientific">Anaerobacillus alkaliphilus</name>
    <dbReference type="NCBI Taxonomy" id="1548597"/>
    <lineage>
        <taxon>Bacteria</taxon>
        <taxon>Bacillati</taxon>
        <taxon>Bacillota</taxon>
        <taxon>Bacilli</taxon>
        <taxon>Bacillales</taxon>
        <taxon>Bacillaceae</taxon>
        <taxon>Anaerobacillus</taxon>
    </lineage>
</organism>
<protein>
    <submittedName>
        <fullName evidence="2">Class A beta-lactamase-related serine hydrolase</fullName>
    </submittedName>
</protein>
<dbReference type="EMBL" id="QOUX01000001">
    <property type="protein sequence ID" value="RXJ04391.1"/>
    <property type="molecule type" value="Genomic_DNA"/>
</dbReference>
<sequence>MCRIGVKKKQDITIHHLLTHTAGIKDTVGDDYLFETTEEVLNRINYQPLLSKSGTKYHYANDGFTLLTMVLEKVTGKEYEEYLNQHIFAPLGMKETGYNLPKWNSSKISHGYVNFHNFGHSLEKCYPTWALKGTGGMLSTLEDMFRWHKALVDYEILDKKTTELMYIPYLNNYGCGWEVDESNGQLIVSHNGASYYGTSACFYRNLITEQTIILFTNQSFNHFALVKPIMHHVKEILELESLGSDGIVKKMSNIPNLSLEHLPKTLKGKTIKYSLNGTSAKINWGSHFGLLELSDDVLRFLVNKQVNENIDNSIAIAHELVEQSDTILRLMLNNPEIIEQRKTILGRTIQEYVEKNGEINRIAVYGASPSVIMKSTVEIRVELKNTVTESDALYMYFFWEEEGKLKYVGFANGLKDVETLLIKPMKLDDWNNRQECVSLSLNSHHFQHFAIQGNELISL</sequence>
<keyword evidence="3" id="KW-1185">Reference proteome</keyword>
<dbReference type="Pfam" id="PF00144">
    <property type="entry name" value="Beta-lactamase"/>
    <property type="match status" value="1"/>
</dbReference>
<evidence type="ECO:0000313" key="2">
    <source>
        <dbReference type="EMBL" id="RXJ04391.1"/>
    </source>
</evidence>
<evidence type="ECO:0000259" key="1">
    <source>
        <dbReference type="Pfam" id="PF00144"/>
    </source>
</evidence>
<dbReference type="Proteomes" id="UP000290649">
    <property type="component" value="Unassembled WGS sequence"/>
</dbReference>
<dbReference type="InterPro" id="IPR050491">
    <property type="entry name" value="AmpC-like"/>
</dbReference>
<proteinExistence type="predicted"/>
<feature type="domain" description="Beta-lactamase-related" evidence="1">
    <location>
        <begin position="7"/>
        <end position="221"/>
    </location>
</feature>
<gene>
    <name evidence="2" type="ORF">DS745_03125</name>
</gene>
<dbReference type="GO" id="GO:0016787">
    <property type="term" value="F:hydrolase activity"/>
    <property type="evidence" value="ECO:0007669"/>
    <property type="project" value="UniProtKB-KW"/>
</dbReference>
<dbReference type="Gene3D" id="3.40.710.10">
    <property type="entry name" value="DD-peptidase/beta-lactamase superfamily"/>
    <property type="match status" value="1"/>
</dbReference>
<dbReference type="AlphaFoldDB" id="A0A4Q0W188"/>